<dbReference type="RefSeq" id="WP_017013863.1">
    <property type="nucleotide sequence ID" value="NZ_FOWR01000002.1"/>
</dbReference>
<dbReference type="GeneID" id="35872980"/>
<dbReference type="EMBL" id="FOWR01000002">
    <property type="protein sequence ID" value="SFO76783.1"/>
    <property type="molecule type" value="Genomic_DNA"/>
</dbReference>
<gene>
    <name evidence="1" type="ORF">SAMN03084138_00368</name>
</gene>
<evidence type="ECO:0000313" key="1">
    <source>
        <dbReference type="EMBL" id="SFO76783.1"/>
    </source>
</evidence>
<dbReference type="Proteomes" id="UP000182692">
    <property type="component" value="Unassembled WGS sequence"/>
</dbReference>
<evidence type="ECO:0000313" key="2">
    <source>
        <dbReference type="Proteomes" id="UP000182692"/>
    </source>
</evidence>
<protein>
    <submittedName>
        <fullName evidence="1">Transcriptional regulator, TetR family</fullName>
    </submittedName>
</protein>
<dbReference type="SUPFAM" id="SSF46689">
    <property type="entry name" value="Homeodomain-like"/>
    <property type="match status" value="1"/>
</dbReference>
<dbReference type="Gene3D" id="1.10.357.10">
    <property type="entry name" value="Tetracycline Repressor, domain 2"/>
    <property type="match status" value="1"/>
</dbReference>
<name>A0A1I5JWA0_9GAMM</name>
<dbReference type="OrthoDB" id="6214278at2"/>
<proteinExistence type="predicted"/>
<dbReference type="AlphaFoldDB" id="A0A1I5JWA0"/>
<sequence length="150" mass="16413">MAKNTKEGALQTEALVHQTIIDIFMEHGWEAVTYGSIAKLTGLSRSGIQRIVPSKEAMGEAFQGQVFSYVFDKLDTSSPEAVVTSWLNAFDDPKFSNCIRYLVGAVHAEDMGKRKAAKGLEKMSSLLGRETTITLMGLSVVKLLDVDLVD</sequence>
<organism evidence="1 2">
    <name type="scientific">Enterovibrio norvegicus DSM 15893</name>
    <dbReference type="NCBI Taxonomy" id="1121869"/>
    <lineage>
        <taxon>Bacteria</taxon>
        <taxon>Pseudomonadati</taxon>
        <taxon>Pseudomonadota</taxon>
        <taxon>Gammaproteobacteria</taxon>
        <taxon>Vibrionales</taxon>
        <taxon>Vibrionaceae</taxon>
        <taxon>Enterovibrio</taxon>
    </lineage>
</organism>
<dbReference type="STRING" id="1121869.SAMN03084138_00368"/>
<dbReference type="Pfam" id="PF18285">
    <property type="entry name" value="LuxT_C"/>
    <property type="match status" value="1"/>
</dbReference>
<reference evidence="1 2" key="1">
    <citation type="submission" date="2016-10" db="EMBL/GenBank/DDBJ databases">
        <authorList>
            <person name="de Groot N.N."/>
        </authorList>
    </citation>
    <scope>NUCLEOTIDE SEQUENCE [LARGE SCALE GENOMIC DNA]</scope>
    <source>
        <strain evidence="1 2">DSM 15893</strain>
    </source>
</reference>
<dbReference type="InterPro" id="IPR009057">
    <property type="entry name" value="Homeodomain-like_sf"/>
</dbReference>
<accession>A0A1I5JWA0</accession>